<reference evidence="3" key="1">
    <citation type="submission" date="2016-10" db="EMBL/GenBank/DDBJ databases">
        <authorList>
            <person name="Varghese N."/>
            <person name="Submissions S."/>
        </authorList>
    </citation>
    <scope>NUCLEOTIDE SEQUENCE [LARGE SCALE GENOMIC DNA]</scope>
    <source>
        <strain evidence="3">CGMCC 1.3704</strain>
    </source>
</reference>
<gene>
    <name evidence="2" type="ORF">SAMN04487936_106121</name>
</gene>
<feature type="transmembrane region" description="Helical" evidence="1">
    <location>
        <begin position="101"/>
        <end position="120"/>
    </location>
</feature>
<dbReference type="RefSeq" id="WP_075036733.1">
    <property type="nucleotide sequence ID" value="NZ_FOSB01000006.1"/>
</dbReference>
<feature type="transmembrane region" description="Helical" evidence="1">
    <location>
        <begin position="6"/>
        <end position="22"/>
    </location>
</feature>
<dbReference type="Pfam" id="PF24124">
    <property type="entry name" value="YphA"/>
    <property type="match status" value="1"/>
</dbReference>
<proteinExistence type="predicted"/>
<keyword evidence="1" id="KW-1133">Transmembrane helix</keyword>
<evidence type="ECO:0000313" key="3">
    <source>
        <dbReference type="Proteomes" id="UP000183557"/>
    </source>
</evidence>
<feature type="transmembrane region" description="Helical" evidence="1">
    <location>
        <begin position="127"/>
        <end position="148"/>
    </location>
</feature>
<evidence type="ECO:0000256" key="1">
    <source>
        <dbReference type="SAM" id="Phobius"/>
    </source>
</evidence>
<organism evidence="2 3">
    <name type="scientific">Halobacillus dabanensis</name>
    <dbReference type="NCBI Taxonomy" id="240302"/>
    <lineage>
        <taxon>Bacteria</taxon>
        <taxon>Bacillati</taxon>
        <taxon>Bacillota</taxon>
        <taxon>Bacilli</taxon>
        <taxon>Bacillales</taxon>
        <taxon>Bacillaceae</taxon>
        <taxon>Halobacillus</taxon>
    </lineage>
</organism>
<sequence length="197" mass="22600">MGATFYWYAWILTIIVFFFIGKRTLRHDLLIFTGISMCTYTLLTWSPASHLYIHVSFLLLFGTHIWIRRKRPFFHHFWPFILSVGYASISMFFVIHPVWSNFPGVSVGLVVAIILMRMIISDIEGLIGIWLLINAGGTLFSYGIFAIYGNEGLIESQMMMVFVLKGMLVLFLFHGIDHLKRINLKKKKSSSKGAALV</sequence>
<keyword evidence="1" id="KW-0472">Membrane</keyword>
<feature type="transmembrane region" description="Helical" evidence="1">
    <location>
        <begin position="160"/>
        <end position="179"/>
    </location>
</feature>
<feature type="transmembrane region" description="Helical" evidence="1">
    <location>
        <begin position="29"/>
        <end position="45"/>
    </location>
</feature>
<dbReference type="InterPro" id="IPR014617">
    <property type="entry name" value="YphA_Bacsu"/>
</dbReference>
<dbReference type="Proteomes" id="UP000183557">
    <property type="component" value="Unassembled WGS sequence"/>
</dbReference>
<accession>A0A1I3W121</accession>
<protein>
    <submittedName>
        <fullName evidence="2">Uncharacterized protein</fullName>
    </submittedName>
</protein>
<feature type="transmembrane region" description="Helical" evidence="1">
    <location>
        <begin position="51"/>
        <end position="67"/>
    </location>
</feature>
<keyword evidence="1" id="KW-0812">Transmembrane</keyword>
<feature type="transmembrane region" description="Helical" evidence="1">
    <location>
        <begin position="74"/>
        <end position="95"/>
    </location>
</feature>
<evidence type="ECO:0000313" key="2">
    <source>
        <dbReference type="EMBL" id="SFK00893.1"/>
    </source>
</evidence>
<dbReference type="EMBL" id="FOSB01000006">
    <property type="protein sequence ID" value="SFK00893.1"/>
    <property type="molecule type" value="Genomic_DNA"/>
</dbReference>
<keyword evidence="3" id="KW-1185">Reference proteome</keyword>
<name>A0A1I3W121_HALDA</name>
<dbReference type="OrthoDB" id="2964698at2"/>
<dbReference type="AlphaFoldDB" id="A0A1I3W121"/>